<evidence type="ECO:0000256" key="4">
    <source>
        <dbReference type="ARBA" id="ARBA00022723"/>
    </source>
</evidence>
<evidence type="ECO:0000256" key="6">
    <source>
        <dbReference type="PIRNR" id="PIRNR001123"/>
    </source>
</evidence>
<evidence type="ECO:0000256" key="8">
    <source>
        <dbReference type="PIRSR" id="PIRSR001123-2"/>
    </source>
</evidence>
<keyword evidence="5 9" id="KW-0378">Hydrolase</keyword>
<feature type="binding site" evidence="8">
    <location>
        <position position="177"/>
    </location>
    <ligand>
        <name>Zn(2+)</name>
        <dbReference type="ChEBI" id="CHEBI:29105"/>
        <label>2</label>
    </ligand>
</feature>
<comment type="cofactor">
    <cofactor evidence="8">
        <name>a divalent metal cation</name>
        <dbReference type="ChEBI" id="CHEBI:60240"/>
    </cofactor>
    <text evidence="8">Binds 2 divalent metal cations per subunit.</text>
</comment>
<feature type="binding site" evidence="8">
    <location>
        <position position="214"/>
    </location>
    <ligand>
        <name>Zn(2+)</name>
        <dbReference type="ChEBI" id="CHEBI:29105"/>
        <label>2</label>
    </ligand>
</feature>
<keyword evidence="9" id="KW-0326">Glycosidase</keyword>
<evidence type="ECO:0000256" key="7">
    <source>
        <dbReference type="PIRSR" id="PIRSR001123-1"/>
    </source>
</evidence>
<keyword evidence="4 8" id="KW-0479">Metal-binding</keyword>
<dbReference type="Gene3D" id="3.40.630.10">
    <property type="entry name" value="Zn peptidases"/>
    <property type="match status" value="1"/>
</dbReference>
<organism evidence="9 10">
    <name type="scientific">Aporhodopirellula rubra</name>
    <dbReference type="NCBI Taxonomy" id="980271"/>
    <lineage>
        <taxon>Bacteria</taxon>
        <taxon>Pseudomonadati</taxon>
        <taxon>Planctomycetota</taxon>
        <taxon>Planctomycetia</taxon>
        <taxon>Pirellulales</taxon>
        <taxon>Pirellulaceae</taxon>
        <taxon>Aporhodopirellula</taxon>
    </lineage>
</organism>
<feature type="active site" description="Proton acceptor" evidence="7">
    <location>
        <position position="213"/>
    </location>
</feature>
<dbReference type="AlphaFoldDB" id="A0A7W5H6K3"/>
<feature type="binding site" evidence="8">
    <location>
        <position position="65"/>
    </location>
    <ligand>
        <name>Zn(2+)</name>
        <dbReference type="ChEBI" id="CHEBI:29105"/>
        <label>1</label>
    </ligand>
</feature>
<dbReference type="Proteomes" id="UP000536179">
    <property type="component" value="Unassembled WGS sequence"/>
</dbReference>
<evidence type="ECO:0000313" key="9">
    <source>
        <dbReference type="EMBL" id="MBB3207040.1"/>
    </source>
</evidence>
<dbReference type="InterPro" id="IPR008007">
    <property type="entry name" value="Peptidase_M42"/>
</dbReference>
<dbReference type="EMBL" id="JACHXU010000009">
    <property type="protein sequence ID" value="MBB3207040.1"/>
    <property type="molecule type" value="Genomic_DNA"/>
</dbReference>
<comment type="caution">
    <text evidence="9">The sequence shown here is derived from an EMBL/GenBank/DDBJ whole genome shotgun (WGS) entry which is preliminary data.</text>
</comment>
<dbReference type="GO" id="GO:0008810">
    <property type="term" value="F:cellulase activity"/>
    <property type="evidence" value="ECO:0007669"/>
    <property type="project" value="UniProtKB-EC"/>
</dbReference>
<keyword evidence="3" id="KW-0645">Protease</keyword>
<dbReference type="Gene3D" id="2.40.30.40">
    <property type="entry name" value="Peptidase M42, domain 2"/>
    <property type="match status" value="1"/>
</dbReference>
<feature type="binding site" evidence="8">
    <location>
        <position position="236"/>
    </location>
    <ligand>
        <name>Zn(2+)</name>
        <dbReference type="ChEBI" id="CHEBI:29105"/>
        <label>1</label>
    </ligand>
</feature>
<dbReference type="PIRSF" id="PIRSF001123">
    <property type="entry name" value="PepA_GA"/>
    <property type="match status" value="1"/>
</dbReference>
<evidence type="ECO:0000256" key="2">
    <source>
        <dbReference type="ARBA" id="ARBA00022438"/>
    </source>
</evidence>
<name>A0A7W5H6K3_9BACT</name>
<reference evidence="9 10" key="1">
    <citation type="submission" date="2020-08" db="EMBL/GenBank/DDBJ databases">
        <title>Genomic Encyclopedia of Type Strains, Phase III (KMG-III): the genomes of soil and plant-associated and newly described type strains.</title>
        <authorList>
            <person name="Whitman W."/>
        </authorList>
    </citation>
    <scope>NUCLEOTIDE SEQUENCE [LARGE SCALE GENOMIC DNA]</scope>
    <source>
        <strain evidence="9 10">CECT 8075</strain>
    </source>
</reference>
<keyword evidence="2" id="KW-0031">Aminopeptidase</keyword>
<dbReference type="Pfam" id="PF05343">
    <property type="entry name" value="Peptidase_M42"/>
    <property type="match status" value="1"/>
</dbReference>
<gene>
    <name evidence="9" type="ORF">FHS27_002859</name>
</gene>
<evidence type="ECO:0000256" key="5">
    <source>
        <dbReference type="ARBA" id="ARBA00022801"/>
    </source>
</evidence>
<dbReference type="InterPro" id="IPR051464">
    <property type="entry name" value="Peptidase_M42_aminopept"/>
</dbReference>
<dbReference type="EC" id="3.2.1.4" evidence="9"/>
<protein>
    <submittedName>
        <fullName evidence="9">Endoglucanase</fullName>
        <ecNumber evidence="9">3.2.1.4</ecNumber>
    </submittedName>
</protein>
<dbReference type="InterPro" id="IPR023367">
    <property type="entry name" value="Peptidase_M42_dom2"/>
</dbReference>
<accession>A0A7W5H6K3</accession>
<dbReference type="SUPFAM" id="SSF101821">
    <property type="entry name" value="Aminopeptidase/glucanase lid domain"/>
    <property type="match status" value="1"/>
</dbReference>
<dbReference type="GO" id="GO:0004177">
    <property type="term" value="F:aminopeptidase activity"/>
    <property type="evidence" value="ECO:0007669"/>
    <property type="project" value="UniProtKB-UniRule"/>
</dbReference>
<evidence type="ECO:0000313" key="10">
    <source>
        <dbReference type="Proteomes" id="UP000536179"/>
    </source>
</evidence>
<dbReference type="GO" id="GO:0046872">
    <property type="term" value="F:metal ion binding"/>
    <property type="evidence" value="ECO:0007669"/>
    <property type="project" value="UniProtKB-UniRule"/>
</dbReference>
<sequence>MAMTPLEFLETAIRTPSPSGYEEPIQKLISEYLKPHTDDVSIDVHGNLTASVGPADSPRLMLAGHCDQIGMLISYIDEEGFLYAQTIGGWDPQQLIGQAMTVWTANGPVSAVISRKPIHLLSSKEREEVVRLEDMWLDIGATNGEKAAEVVRIGDPVTLDLHYRRLLGDYVSGPGMDNKTGMWTVMETVRRSAAELSETPLQCQLFGVATVQEEIGLRGAKTAAARIAPDVAIAVDVTHASDCPTISKQQQGNIRLGGGPVIVRGPNINAKVAARLIELAEANGIPYQLAALGRAAPNDSNVLQISGAGVATGLVAVPNRYMHSAVETISTADIEAIAKLLTLFAQSLTPKCSFIPG</sequence>
<dbReference type="PANTHER" id="PTHR32481">
    <property type="entry name" value="AMINOPEPTIDASE"/>
    <property type="match status" value="1"/>
</dbReference>
<proteinExistence type="inferred from homology"/>
<dbReference type="PANTHER" id="PTHR32481:SF20">
    <property type="entry name" value="AMINOPEPTIDASE YSDC"/>
    <property type="match status" value="1"/>
</dbReference>
<dbReference type="GO" id="GO:0006508">
    <property type="term" value="P:proteolysis"/>
    <property type="evidence" value="ECO:0007669"/>
    <property type="project" value="UniProtKB-KW"/>
</dbReference>
<comment type="similarity">
    <text evidence="1 6">Belongs to the peptidase M42 family.</text>
</comment>
<evidence type="ECO:0000256" key="3">
    <source>
        <dbReference type="ARBA" id="ARBA00022670"/>
    </source>
</evidence>
<dbReference type="CDD" id="cd05656">
    <property type="entry name" value="M42_Frv"/>
    <property type="match status" value="1"/>
</dbReference>
<evidence type="ECO:0000256" key="1">
    <source>
        <dbReference type="ARBA" id="ARBA00006272"/>
    </source>
</evidence>
<feature type="binding site" evidence="8">
    <location>
        <position position="323"/>
    </location>
    <ligand>
        <name>Zn(2+)</name>
        <dbReference type="ChEBI" id="CHEBI:29105"/>
        <label>2</label>
    </ligand>
</feature>
<keyword evidence="10" id="KW-1185">Reference proteome</keyword>
<feature type="binding site" evidence="8">
    <location>
        <position position="177"/>
    </location>
    <ligand>
        <name>Zn(2+)</name>
        <dbReference type="ChEBI" id="CHEBI:29105"/>
        <label>1</label>
    </ligand>
</feature>
<dbReference type="SUPFAM" id="SSF53187">
    <property type="entry name" value="Zn-dependent exopeptidases"/>
    <property type="match status" value="1"/>
</dbReference>